<dbReference type="EMBL" id="NRDI02000018">
    <property type="protein sequence ID" value="KAI1509955.1"/>
    <property type="molecule type" value="Genomic_DNA"/>
</dbReference>
<reference evidence="3" key="1">
    <citation type="journal article" date="2022" name="Microb. Genom.">
        <title>A global pangenome for the wheat fungal pathogen Pyrenophora tritici-repentis and prediction of effector protein structural homology.</title>
        <authorList>
            <person name="Moolhuijzen P.M."/>
            <person name="See P.T."/>
            <person name="Shi G."/>
            <person name="Powell H.R."/>
            <person name="Cockram J."/>
            <person name="Jorgensen L.N."/>
            <person name="Benslimane H."/>
            <person name="Strelkov S.E."/>
            <person name="Turner J."/>
            <person name="Liu Z."/>
            <person name="Moffat C.S."/>
        </authorList>
    </citation>
    <scope>NUCLEOTIDE SEQUENCE [LARGE SCALE GENOMIC DNA]</scope>
</reference>
<gene>
    <name evidence="2" type="ORF">Ptr86124_010993</name>
</gene>
<dbReference type="Proteomes" id="UP000249757">
    <property type="component" value="Unassembled WGS sequence"/>
</dbReference>
<dbReference type="AlphaFoldDB" id="A0A2W1EUA2"/>
<evidence type="ECO:0000313" key="2">
    <source>
        <dbReference type="EMBL" id="KAI1509955.1"/>
    </source>
</evidence>
<feature type="compositionally biased region" description="Basic residues" evidence="1">
    <location>
        <begin position="49"/>
        <end position="64"/>
    </location>
</feature>
<feature type="region of interest" description="Disordered" evidence="1">
    <location>
        <begin position="40"/>
        <end position="94"/>
    </location>
</feature>
<evidence type="ECO:0000313" key="3">
    <source>
        <dbReference type="Proteomes" id="UP000249757"/>
    </source>
</evidence>
<dbReference type="OMA" id="TGMYMQR"/>
<name>A0A2W1EUA2_9PLEO</name>
<evidence type="ECO:0000256" key="1">
    <source>
        <dbReference type="SAM" id="MobiDB-lite"/>
    </source>
</evidence>
<protein>
    <submittedName>
        <fullName evidence="2">Uncharacterized protein</fullName>
    </submittedName>
</protein>
<dbReference type="OrthoDB" id="3756155at2759"/>
<sequence>MLVFSSPRCDSLLPRGPGKQTSFLSARLSLPLLLWSTQTPASIPLSPRTPKRKPCRPSPPKRAKQSPPKSTKPTTPSTTDMSHHPGTPRSATFSPTLGSIPEVFEYDSLDAQFGSASLNDAPETPEAFLPETSSMSPPTLTRATSWPAIIQSPSRRVASPFAVSKALRRILEADRARRRRIMRVYLKAIVFLKYLWRANERYGNVMVTTGMYMQR</sequence>
<accession>A0A2W1EUA2</accession>
<feature type="compositionally biased region" description="Low complexity" evidence="1">
    <location>
        <begin position="66"/>
        <end position="79"/>
    </location>
</feature>
<keyword evidence="3" id="KW-1185">Reference proteome</keyword>
<proteinExistence type="predicted"/>
<comment type="caution">
    <text evidence="2">The sequence shown here is derived from an EMBL/GenBank/DDBJ whole genome shotgun (WGS) entry which is preliminary data.</text>
</comment>
<organism evidence="2 3">
    <name type="scientific">Pyrenophora tritici-repentis</name>
    <dbReference type="NCBI Taxonomy" id="45151"/>
    <lineage>
        <taxon>Eukaryota</taxon>
        <taxon>Fungi</taxon>
        <taxon>Dikarya</taxon>
        <taxon>Ascomycota</taxon>
        <taxon>Pezizomycotina</taxon>
        <taxon>Dothideomycetes</taxon>
        <taxon>Pleosporomycetidae</taxon>
        <taxon>Pleosporales</taxon>
        <taxon>Pleosporineae</taxon>
        <taxon>Pleosporaceae</taxon>
        <taxon>Pyrenophora</taxon>
    </lineage>
</organism>